<dbReference type="Gene3D" id="1.10.10.10">
    <property type="entry name" value="Winged helix-like DNA-binding domain superfamily/Winged helix DNA-binding domain"/>
    <property type="match status" value="1"/>
</dbReference>
<dbReference type="InterPro" id="IPR027417">
    <property type="entry name" value="P-loop_NTPase"/>
</dbReference>
<evidence type="ECO:0000313" key="5">
    <source>
        <dbReference type="EMBL" id="GLS06232.1"/>
    </source>
</evidence>
<feature type="domain" description="HTH luxR-type" evidence="4">
    <location>
        <begin position="812"/>
        <end position="877"/>
    </location>
</feature>
<protein>
    <submittedName>
        <fullName evidence="5">LuxR family transcriptional regulator</fullName>
    </submittedName>
</protein>
<proteinExistence type="predicted"/>
<reference evidence="6" key="1">
    <citation type="journal article" date="2019" name="Int. J. Syst. Evol. Microbiol.">
        <title>The Global Catalogue of Microorganisms (GCM) 10K type strain sequencing project: providing services to taxonomists for standard genome sequencing and annotation.</title>
        <authorList>
            <consortium name="The Broad Institute Genomics Platform"/>
            <consortium name="The Broad Institute Genome Sequencing Center for Infectious Disease"/>
            <person name="Wu L."/>
            <person name="Ma J."/>
        </authorList>
    </citation>
    <scope>NUCLEOTIDE SEQUENCE [LARGE SCALE GENOMIC DNA]</scope>
    <source>
        <strain evidence="6">NBRC 104970</strain>
    </source>
</reference>
<keyword evidence="1" id="KW-0805">Transcription regulation</keyword>
<comment type="caution">
    <text evidence="5">The sequence shown here is derived from an EMBL/GenBank/DDBJ whole genome shotgun (WGS) entry which is preliminary data.</text>
</comment>
<sequence length="884" mass="97803">MDKMNEHVAYRAVAQKLVPPDLVGQVLQRPELLTRLAAMRAHRITVLHAPAGYGKTFSMRMFYNQLSEAGEQVAWVSIDSADCDLPRLLLLLRAALFGLDGGGEKLLFEAPPCTLFMDDFERLLSKGAAFNPIALLADILPSHVRLVLGTRVLGSSGLARYRVSQVLAELDTDALRFTRQEADAYFRMVCKQEYSSELLGAVYDRTEGWPAAQQLIALAFNQSRAGFDPLRSTLLPQELTEYLVDELFEVQNRNLRDFLLDTAMLCTFTAGLCDHLLQRSNSDAMIDELLAQGLPLQSRGDGWYSYHPLFAEQLRRIGAARPEGETSNLALRAGRWFLEQDRPHEAIGYLLHAQAHDEAIAVLDAIAQSMLVRAQFNTLVDWCRAVPRSILKQHRSLCILYATALAYAGESRPARFWLRYLALVARHHPEDQAFGDSVRSLELLVQQFGLPDFAQISQVAEESHSLLDHNDPIVRGREASLLALAALSRSDFVQAEQRVMEAKRIHRAAGNMVGLGNAFYIEAAVAATQGRLIEALAHIDSVDRMTAHGDTYVAPGVLHLFSAGFRMQVTYELGRMTEVDGFLNRYGELVRKAPSFQSVLKLTIVEARIAAMRNNAGLAVQLLDDLANYHPLAQTAEGQRLIDFELARLAITAGNQSKIQAYADMLLQTPFDLDLLSSISSIEDAEGAGLAHARLMLHAGGDWLLRGLALLQALLEHAERSGRRWRHNKLLILYAVGLRLAGNEPAACEAMGEAVRLAGDTGVMRSFFDEGPHALALLGMLNQQKGLSLTPSQQAHFDTLLGQLATQPVSQRPMGSASLTPRELEILRALAAGVCNKRIAKDMDIAPNTVKWHLASIYSKLLVRNRVQAIDQARRQGLLYGEHA</sequence>
<dbReference type="SMART" id="SM00421">
    <property type="entry name" value="HTH_LUXR"/>
    <property type="match status" value="1"/>
</dbReference>
<dbReference type="SUPFAM" id="SSF52540">
    <property type="entry name" value="P-loop containing nucleoside triphosphate hydrolases"/>
    <property type="match status" value="1"/>
</dbReference>
<evidence type="ECO:0000256" key="2">
    <source>
        <dbReference type="ARBA" id="ARBA00023125"/>
    </source>
</evidence>
<dbReference type="InterPro" id="IPR011990">
    <property type="entry name" value="TPR-like_helical_dom_sf"/>
</dbReference>
<evidence type="ECO:0000256" key="3">
    <source>
        <dbReference type="ARBA" id="ARBA00023163"/>
    </source>
</evidence>
<dbReference type="PRINTS" id="PR00038">
    <property type="entry name" value="HTHLUXR"/>
</dbReference>
<dbReference type="PANTHER" id="PTHR44688:SF16">
    <property type="entry name" value="DNA-BINDING TRANSCRIPTIONAL ACTIVATOR DEVR_DOSR"/>
    <property type="match status" value="1"/>
</dbReference>
<dbReference type="Pfam" id="PF25873">
    <property type="entry name" value="WHD_MalT"/>
    <property type="match status" value="1"/>
</dbReference>
<evidence type="ECO:0000313" key="6">
    <source>
        <dbReference type="Proteomes" id="UP001156836"/>
    </source>
</evidence>
<dbReference type="Pfam" id="PF00196">
    <property type="entry name" value="GerE"/>
    <property type="match status" value="1"/>
</dbReference>
<dbReference type="CDD" id="cd06170">
    <property type="entry name" value="LuxR_C_like"/>
    <property type="match status" value="1"/>
</dbReference>
<accession>A0ABQ6C165</accession>
<name>A0ABQ6C165_9NEIS</name>
<dbReference type="Gene3D" id="1.25.40.10">
    <property type="entry name" value="Tetratricopeptide repeat domain"/>
    <property type="match status" value="1"/>
</dbReference>
<keyword evidence="2" id="KW-0238">DNA-binding</keyword>
<gene>
    <name evidence="5" type="ORF">GCM10007860_34050</name>
</gene>
<dbReference type="Proteomes" id="UP001156836">
    <property type="component" value="Unassembled WGS sequence"/>
</dbReference>
<dbReference type="SUPFAM" id="SSF46894">
    <property type="entry name" value="C-terminal effector domain of the bipartite response regulators"/>
    <property type="match status" value="1"/>
</dbReference>
<dbReference type="InterPro" id="IPR016032">
    <property type="entry name" value="Sig_transdc_resp-reg_C-effctor"/>
</dbReference>
<organism evidence="5 6">
    <name type="scientific">Chitiniphilus shinanonensis</name>
    <dbReference type="NCBI Taxonomy" id="553088"/>
    <lineage>
        <taxon>Bacteria</taxon>
        <taxon>Pseudomonadati</taxon>
        <taxon>Pseudomonadota</taxon>
        <taxon>Betaproteobacteria</taxon>
        <taxon>Neisseriales</taxon>
        <taxon>Chitinibacteraceae</taxon>
        <taxon>Chitiniphilus</taxon>
    </lineage>
</organism>
<keyword evidence="6" id="KW-1185">Reference proteome</keyword>
<dbReference type="EMBL" id="BSOZ01000110">
    <property type="protein sequence ID" value="GLS06232.1"/>
    <property type="molecule type" value="Genomic_DNA"/>
</dbReference>
<dbReference type="PROSITE" id="PS00622">
    <property type="entry name" value="HTH_LUXR_1"/>
    <property type="match status" value="1"/>
</dbReference>
<dbReference type="SUPFAM" id="SSF48452">
    <property type="entry name" value="TPR-like"/>
    <property type="match status" value="1"/>
</dbReference>
<dbReference type="InterPro" id="IPR059106">
    <property type="entry name" value="WHD_MalT"/>
</dbReference>
<keyword evidence="3" id="KW-0804">Transcription</keyword>
<dbReference type="InterPro" id="IPR036388">
    <property type="entry name" value="WH-like_DNA-bd_sf"/>
</dbReference>
<evidence type="ECO:0000256" key="1">
    <source>
        <dbReference type="ARBA" id="ARBA00023015"/>
    </source>
</evidence>
<dbReference type="InterPro" id="IPR000792">
    <property type="entry name" value="Tscrpt_reg_LuxR_C"/>
</dbReference>
<dbReference type="Pfam" id="PF17874">
    <property type="entry name" value="TPR_MalT"/>
    <property type="match status" value="1"/>
</dbReference>
<dbReference type="PROSITE" id="PS50043">
    <property type="entry name" value="HTH_LUXR_2"/>
    <property type="match status" value="1"/>
</dbReference>
<dbReference type="PANTHER" id="PTHR44688">
    <property type="entry name" value="DNA-BINDING TRANSCRIPTIONAL ACTIVATOR DEVR_DOSR"/>
    <property type="match status" value="1"/>
</dbReference>
<evidence type="ECO:0000259" key="4">
    <source>
        <dbReference type="PROSITE" id="PS50043"/>
    </source>
</evidence>
<dbReference type="InterPro" id="IPR041617">
    <property type="entry name" value="TPR_MalT"/>
</dbReference>